<dbReference type="PANTHER" id="PTHR43677:SF3">
    <property type="entry name" value="PROSTAGLANDIN REDUCTASE 3"/>
    <property type="match status" value="1"/>
</dbReference>
<dbReference type="InterPro" id="IPR051397">
    <property type="entry name" value="Zn-ADH-like_protein"/>
</dbReference>
<protein>
    <submittedName>
        <fullName evidence="2">Uncharacterized protein</fullName>
    </submittedName>
</protein>
<dbReference type="Proteomes" id="UP000288805">
    <property type="component" value="Unassembled WGS sequence"/>
</dbReference>
<dbReference type="NCBIfam" id="TIGR01589">
    <property type="entry name" value="A_thal_3526"/>
    <property type="match status" value="1"/>
</dbReference>
<sequence length="307" mass="34458">MKTLQDSQSAREIQSSTQVPHESQSDHQNNTTEAPVVDSGSIYISSNDNRKVSRKDIEFVQNLIERCLHLYMNKDEVVKTLLSCARIDPGFTTLVWQKFEEAKYRLPISKSKEKSLIQSFIESPNSSEFLKVVAHTLSHNFRSVTSIVCMPLRLSIKPRHVLVKIIYAGVNASDVNFSSSRYLGGNDKDPDSRLPFDVVATFGSYAEFLMVPSKHIIPVARPDPEIVATLTLGLTASITLENIAQMESGMSLLLWEELDDLQSSLQNQLEIESLQLVKIRNKLCSCNGKKWVVGFDCEGVDLCHHDT</sequence>
<dbReference type="EMBL" id="QGNW01002586">
    <property type="protein sequence ID" value="RVW16665.1"/>
    <property type="molecule type" value="Genomic_DNA"/>
</dbReference>
<dbReference type="Pfam" id="PF09713">
    <property type="entry name" value="A_thal_3526"/>
    <property type="match status" value="1"/>
</dbReference>
<evidence type="ECO:0000313" key="3">
    <source>
        <dbReference type="Proteomes" id="UP000288805"/>
    </source>
</evidence>
<proteinExistence type="predicted"/>
<comment type="caution">
    <text evidence="2">The sequence shown here is derived from an EMBL/GenBank/DDBJ whole genome shotgun (WGS) entry which is preliminary data.</text>
</comment>
<evidence type="ECO:0000313" key="2">
    <source>
        <dbReference type="EMBL" id="RVW16665.1"/>
    </source>
</evidence>
<feature type="compositionally biased region" description="Polar residues" evidence="1">
    <location>
        <begin position="1"/>
        <end position="33"/>
    </location>
</feature>
<reference evidence="2 3" key="1">
    <citation type="journal article" date="2018" name="PLoS Genet.">
        <title>Population sequencing reveals clonal diversity and ancestral inbreeding in the grapevine cultivar Chardonnay.</title>
        <authorList>
            <person name="Roach M.J."/>
            <person name="Johnson D.L."/>
            <person name="Bohlmann J."/>
            <person name="van Vuuren H.J."/>
            <person name="Jones S.J."/>
            <person name="Pretorius I.S."/>
            <person name="Schmidt S.A."/>
            <person name="Borneman A.R."/>
        </authorList>
    </citation>
    <scope>NUCLEOTIDE SEQUENCE [LARGE SCALE GENOMIC DNA]</scope>
    <source>
        <strain evidence="3">cv. Chardonnay</strain>
        <tissue evidence="2">Leaf</tissue>
    </source>
</reference>
<evidence type="ECO:0000256" key="1">
    <source>
        <dbReference type="SAM" id="MobiDB-lite"/>
    </source>
</evidence>
<feature type="region of interest" description="Disordered" evidence="1">
    <location>
        <begin position="1"/>
        <end position="42"/>
    </location>
</feature>
<dbReference type="Gene3D" id="3.40.50.720">
    <property type="entry name" value="NAD(P)-binding Rossmann-like Domain"/>
    <property type="match status" value="1"/>
</dbReference>
<dbReference type="InterPro" id="IPR011032">
    <property type="entry name" value="GroES-like_sf"/>
</dbReference>
<organism evidence="2 3">
    <name type="scientific">Vitis vinifera</name>
    <name type="common">Grape</name>
    <dbReference type="NCBI Taxonomy" id="29760"/>
    <lineage>
        <taxon>Eukaryota</taxon>
        <taxon>Viridiplantae</taxon>
        <taxon>Streptophyta</taxon>
        <taxon>Embryophyta</taxon>
        <taxon>Tracheophyta</taxon>
        <taxon>Spermatophyta</taxon>
        <taxon>Magnoliopsida</taxon>
        <taxon>eudicotyledons</taxon>
        <taxon>Gunneridae</taxon>
        <taxon>Pentapetalae</taxon>
        <taxon>rosids</taxon>
        <taxon>Vitales</taxon>
        <taxon>Vitaceae</taxon>
        <taxon>Viteae</taxon>
        <taxon>Vitis</taxon>
    </lineage>
</organism>
<dbReference type="SUPFAM" id="SSF50129">
    <property type="entry name" value="GroES-like"/>
    <property type="match status" value="1"/>
</dbReference>
<name>A0A438C0C4_VITVI</name>
<dbReference type="PANTHER" id="PTHR43677">
    <property type="entry name" value="SHORT-CHAIN DEHYDROGENASE/REDUCTASE"/>
    <property type="match status" value="1"/>
</dbReference>
<accession>A0A438C0C4</accession>
<dbReference type="AlphaFoldDB" id="A0A438C0C4"/>
<gene>
    <name evidence="2" type="ORF">CK203_080916</name>
</gene>
<dbReference type="Gene3D" id="3.90.180.10">
    <property type="entry name" value="Medium-chain alcohol dehydrogenases, catalytic domain"/>
    <property type="match status" value="2"/>
</dbReference>
<dbReference type="InterPro" id="IPR006476">
    <property type="entry name" value="CHP01589_pln"/>
</dbReference>